<reference evidence="3 8" key="4">
    <citation type="submission" date="2019-09" db="EMBL/GenBank/DDBJ databases">
        <title>Draft genome sequences of 48 bacterial type strains from the CCUG.</title>
        <authorList>
            <person name="Tunovic T."/>
            <person name="Pineiro-Iglesias B."/>
            <person name="Unosson C."/>
            <person name="Inganas E."/>
            <person name="Ohlen M."/>
            <person name="Cardew S."/>
            <person name="Jensie-Markopoulos S."/>
            <person name="Salva-Serra F."/>
            <person name="Jaen-Luchoro D."/>
            <person name="Karlsson R."/>
            <person name="Svensson-Stadler L."/>
            <person name="Chun J."/>
            <person name="Moore E."/>
        </authorList>
    </citation>
    <scope>NUCLEOTIDE SEQUENCE [LARGE SCALE GENOMIC DNA]</scope>
    <source>
        <strain evidence="3 8">CCUG 53116</strain>
    </source>
</reference>
<keyword evidence="2" id="KW-0079">Bacteriocin immunity</keyword>
<sequence length="86" mass="9882">MNPVKKYEQYTESEFLETIKRLFDGNYASEEELDTIVRNIVLASEHPDGTDILFYPKAGVENSPIGILNSIKEWRKTNGKPDFKSD</sequence>
<dbReference type="GO" id="GO:0015643">
    <property type="term" value="F:toxic substance binding"/>
    <property type="evidence" value="ECO:0007669"/>
    <property type="project" value="InterPro"/>
</dbReference>
<protein>
    <submittedName>
        <fullName evidence="3">Bacteriocin immunity protein</fullName>
    </submittedName>
    <submittedName>
        <fullName evidence="5">Colicin immunity protein / pyocin immunity protein</fullName>
    </submittedName>
</protein>
<dbReference type="InterPro" id="IPR000290">
    <property type="entry name" value="Colicin_pyocin"/>
</dbReference>
<dbReference type="EMBL" id="LT629709">
    <property type="protein sequence ID" value="SDP10148.1"/>
    <property type="molecule type" value="Genomic_DNA"/>
</dbReference>
<dbReference type="PRINTS" id="PR01299">
    <property type="entry name" value="PYOCIN"/>
</dbReference>
<evidence type="ECO:0000256" key="1">
    <source>
        <dbReference type="ARBA" id="ARBA00009346"/>
    </source>
</evidence>
<reference evidence="5 7" key="1">
    <citation type="submission" date="2016-10" db="EMBL/GenBank/DDBJ databases">
        <authorList>
            <person name="de Groot N.N."/>
        </authorList>
    </citation>
    <scope>NUCLEOTIDE SEQUENCE [LARGE SCALE GENOMIC DNA]</scope>
    <source>
        <strain evidence="5 7">BS3776</strain>
    </source>
</reference>
<dbReference type="EMBL" id="VZPS01000005">
    <property type="protein sequence ID" value="KAB0486399.1"/>
    <property type="molecule type" value="Genomic_DNA"/>
</dbReference>
<evidence type="ECO:0000313" key="7">
    <source>
        <dbReference type="Proteomes" id="UP000198549"/>
    </source>
</evidence>
<dbReference type="SUPFAM" id="SSF47345">
    <property type="entry name" value="Colicin E immunity proteins"/>
    <property type="match status" value="1"/>
</dbReference>
<reference evidence="6" key="3">
    <citation type="submission" date="2017-01" db="EMBL/GenBank/DDBJ databases">
        <authorList>
            <person name="Poblete-Castro I."/>
        </authorList>
    </citation>
    <scope>NUCLEOTIDE SEQUENCE [LARGE SCALE GENOMIC DNA]</scope>
    <source>
        <strain evidence="6">DSM 18361 / CCUG 53116 / MT1</strain>
    </source>
</reference>
<dbReference type="Proteomes" id="UP000186756">
    <property type="component" value="Unassembled WGS sequence"/>
</dbReference>
<organism evidence="5 7">
    <name type="scientific">Pseudomonas reinekei</name>
    <dbReference type="NCBI Taxonomy" id="395598"/>
    <lineage>
        <taxon>Bacteria</taxon>
        <taxon>Pseudomonadati</taxon>
        <taxon>Pseudomonadota</taxon>
        <taxon>Gammaproteobacteria</taxon>
        <taxon>Pseudomonadales</taxon>
        <taxon>Pseudomonadaceae</taxon>
        <taxon>Pseudomonas</taxon>
    </lineage>
</organism>
<dbReference type="Proteomes" id="UP000198549">
    <property type="component" value="Chromosome I"/>
</dbReference>
<evidence type="ECO:0000313" key="4">
    <source>
        <dbReference type="EMBL" id="OLU03751.1"/>
    </source>
</evidence>
<dbReference type="EMBL" id="MSTQ01000005">
    <property type="protein sequence ID" value="OLU03751.1"/>
    <property type="molecule type" value="Genomic_DNA"/>
</dbReference>
<proteinExistence type="inferred from homology"/>
<name>A0A1H0Q0D3_PSERE</name>
<dbReference type="Gene3D" id="1.10.1200.20">
    <property type="entry name" value="Colicin E immunity protein"/>
    <property type="match status" value="1"/>
</dbReference>
<dbReference type="Proteomes" id="UP000460142">
    <property type="component" value="Unassembled WGS sequence"/>
</dbReference>
<dbReference type="CDD" id="cd16363">
    <property type="entry name" value="Col_Im_like"/>
    <property type="match status" value="1"/>
</dbReference>
<evidence type="ECO:0000313" key="8">
    <source>
        <dbReference type="Proteomes" id="UP000460142"/>
    </source>
</evidence>
<dbReference type="InterPro" id="IPR035900">
    <property type="entry name" value="Colicin_E_sf"/>
</dbReference>
<dbReference type="Pfam" id="PF01320">
    <property type="entry name" value="Colicin_Pyocin"/>
    <property type="match status" value="1"/>
</dbReference>
<dbReference type="OrthoDB" id="6810874at2"/>
<evidence type="ECO:0000313" key="6">
    <source>
        <dbReference type="Proteomes" id="UP000186756"/>
    </source>
</evidence>
<keyword evidence="6" id="KW-1185">Reference proteome</keyword>
<dbReference type="RefSeq" id="WP_075946418.1">
    <property type="nucleotide sequence ID" value="NZ_LT629709.1"/>
</dbReference>
<evidence type="ECO:0000313" key="3">
    <source>
        <dbReference type="EMBL" id="KAB0486399.1"/>
    </source>
</evidence>
<evidence type="ECO:0000256" key="2">
    <source>
        <dbReference type="ARBA" id="ARBA00023025"/>
    </source>
</evidence>
<gene>
    <name evidence="4" type="ORF">BVK86_10745</name>
    <name evidence="3" type="ORF">F7R15_10835</name>
    <name evidence="5" type="ORF">SAMN04490202_2883</name>
</gene>
<evidence type="ECO:0000313" key="5">
    <source>
        <dbReference type="EMBL" id="SDP10148.1"/>
    </source>
</evidence>
<dbReference type="GO" id="GO:0030153">
    <property type="term" value="P:bacteriocin immunity"/>
    <property type="evidence" value="ECO:0007669"/>
    <property type="project" value="UniProtKB-KW"/>
</dbReference>
<comment type="similarity">
    <text evidence="1">Belongs to the colicins ColE2/ColE8/ColE9 and pyocins S1/S2 family.</text>
</comment>
<dbReference type="AlphaFoldDB" id="A0A1H0Q0D3"/>
<accession>A0A1H0Q0D3</accession>
<reference evidence="4" key="2">
    <citation type="submission" date="2017-01" db="EMBL/GenBank/DDBJ databases">
        <authorList>
            <person name="Mah S.A."/>
            <person name="Swanson W.J."/>
            <person name="Moy G.W."/>
            <person name="Vacquier V.D."/>
        </authorList>
    </citation>
    <scope>NUCLEOTIDE SEQUENCE [LARGE SCALE GENOMIC DNA]</scope>
    <source>
        <strain evidence="4">MT1</strain>
    </source>
</reference>